<dbReference type="Gene3D" id="1.10.150.130">
    <property type="match status" value="1"/>
</dbReference>
<evidence type="ECO:0000313" key="6">
    <source>
        <dbReference type="EMBL" id="EHO41783.1"/>
    </source>
</evidence>
<proteinExistence type="predicted"/>
<organism evidence="6 7">
    <name type="scientific">Caldithrix abyssi DSM 13497</name>
    <dbReference type="NCBI Taxonomy" id="880073"/>
    <lineage>
        <taxon>Bacteria</taxon>
        <taxon>Pseudomonadati</taxon>
        <taxon>Calditrichota</taxon>
        <taxon>Calditrichia</taxon>
        <taxon>Calditrichales</taxon>
        <taxon>Calditrichaceae</taxon>
        <taxon>Caldithrix</taxon>
    </lineage>
</organism>
<name>H1XW11_CALAY</name>
<dbReference type="eggNOG" id="COG4974">
    <property type="taxonomic scope" value="Bacteria"/>
</dbReference>
<dbReference type="EMBL" id="CP018099">
    <property type="protein sequence ID" value="APF17701.1"/>
    <property type="molecule type" value="Genomic_DNA"/>
</dbReference>
<protein>
    <submittedName>
        <fullName evidence="6">Phage integrase family protein</fullName>
    </submittedName>
    <submittedName>
        <fullName evidence="5">Phage integrase, N-terminal SAM-like domain</fullName>
    </submittedName>
</protein>
<evidence type="ECO:0000256" key="1">
    <source>
        <dbReference type="ARBA" id="ARBA00022908"/>
    </source>
</evidence>
<reference evidence="5 8" key="2">
    <citation type="submission" date="2016-11" db="EMBL/GenBank/DDBJ databases">
        <title>Genomic analysis of Caldithrix abyssi and proposal of a novel bacterial phylum Caldithrichaeota.</title>
        <authorList>
            <person name="Kublanov I."/>
            <person name="Sigalova O."/>
            <person name="Gavrilov S."/>
            <person name="Lebedinsky A."/>
            <person name="Ivanova N."/>
            <person name="Daum C."/>
            <person name="Reddy T."/>
            <person name="Klenk H.P."/>
            <person name="Goker M."/>
            <person name="Reva O."/>
            <person name="Miroshnichenko M."/>
            <person name="Kyprides N."/>
            <person name="Woyke T."/>
            <person name="Gelfand M."/>
        </authorList>
    </citation>
    <scope>NUCLEOTIDE SEQUENCE [LARGE SCALE GENOMIC DNA]</scope>
    <source>
        <strain evidence="5 8">LF13</strain>
    </source>
</reference>
<feature type="domain" description="Core-binding (CB)" evidence="4">
    <location>
        <begin position="1"/>
        <end position="81"/>
    </location>
</feature>
<reference evidence="6 7" key="1">
    <citation type="submission" date="2011-09" db="EMBL/GenBank/DDBJ databases">
        <title>The permanent draft genome of Caldithrix abyssi DSM 13497.</title>
        <authorList>
            <consortium name="US DOE Joint Genome Institute (JGI-PGF)"/>
            <person name="Lucas S."/>
            <person name="Han J."/>
            <person name="Lapidus A."/>
            <person name="Bruce D."/>
            <person name="Goodwin L."/>
            <person name="Pitluck S."/>
            <person name="Peters L."/>
            <person name="Kyrpides N."/>
            <person name="Mavromatis K."/>
            <person name="Ivanova N."/>
            <person name="Mikhailova N."/>
            <person name="Chertkov O."/>
            <person name="Detter J.C."/>
            <person name="Tapia R."/>
            <person name="Han C."/>
            <person name="Land M."/>
            <person name="Hauser L."/>
            <person name="Markowitz V."/>
            <person name="Cheng J.-F."/>
            <person name="Hugenholtz P."/>
            <person name="Woyke T."/>
            <person name="Wu D."/>
            <person name="Spring S."/>
            <person name="Brambilla E."/>
            <person name="Klenk H.-P."/>
            <person name="Eisen J.A."/>
        </authorList>
    </citation>
    <scope>NUCLEOTIDE SEQUENCE [LARGE SCALE GENOMIC DNA]</scope>
    <source>
        <strain evidence="6 7">DSM 13497</strain>
    </source>
</reference>
<dbReference type="PROSITE" id="PS51900">
    <property type="entry name" value="CB"/>
    <property type="match status" value="1"/>
</dbReference>
<dbReference type="GO" id="GO:0003677">
    <property type="term" value="F:DNA binding"/>
    <property type="evidence" value="ECO:0007669"/>
    <property type="project" value="UniProtKB-UniRule"/>
</dbReference>
<dbReference type="HOGENOM" id="CLU_2080428_0_0_0"/>
<evidence type="ECO:0000313" key="8">
    <source>
        <dbReference type="Proteomes" id="UP000183868"/>
    </source>
</evidence>
<evidence type="ECO:0000313" key="5">
    <source>
        <dbReference type="EMBL" id="APF17701.1"/>
    </source>
</evidence>
<dbReference type="KEGG" id="caby:Cabys_950"/>
<evidence type="ECO:0000256" key="3">
    <source>
        <dbReference type="PROSITE-ProRule" id="PRU01248"/>
    </source>
</evidence>
<dbReference type="Proteomes" id="UP000004671">
    <property type="component" value="Chromosome"/>
</dbReference>
<dbReference type="InterPro" id="IPR011010">
    <property type="entry name" value="DNA_brk_join_enz"/>
</dbReference>
<dbReference type="AlphaFoldDB" id="H1XW11"/>
<dbReference type="PaxDb" id="880073-Calab_2173"/>
<dbReference type="Pfam" id="PF13495">
    <property type="entry name" value="Phage_int_SAM_4"/>
    <property type="match status" value="1"/>
</dbReference>
<evidence type="ECO:0000259" key="4">
    <source>
        <dbReference type="PROSITE" id="PS51900"/>
    </source>
</evidence>
<evidence type="ECO:0000313" key="7">
    <source>
        <dbReference type="Proteomes" id="UP000004671"/>
    </source>
</evidence>
<dbReference type="Proteomes" id="UP000183868">
    <property type="component" value="Chromosome"/>
</dbReference>
<keyword evidence="1" id="KW-0229">DNA integration</keyword>
<dbReference type="RefSeq" id="WP_006928959.1">
    <property type="nucleotide sequence ID" value="NZ_CM001402.1"/>
</dbReference>
<dbReference type="GO" id="GO:0015074">
    <property type="term" value="P:DNA integration"/>
    <property type="evidence" value="ECO:0007669"/>
    <property type="project" value="UniProtKB-KW"/>
</dbReference>
<accession>H1XW11</accession>
<keyword evidence="7" id="KW-1185">Reference proteome</keyword>
<sequence length="117" mass="14031">MTRLFHRFVQDMQLRNFSESTIRSYTYALKQLAAHFDKAPELINEQEIKAYFLYNRNVKHWSRAAFSVSISATKFFFEKTMQKQWNVFGLVRSPRDKSLPEILRLKEVNKIFSCIKM</sequence>
<dbReference type="EMBL" id="CM001402">
    <property type="protein sequence ID" value="EHO41783.1"/>
    <property type="molecule type" value="Genomic_DNA"/>
</dbReference>
<evidence type="ECO:0000256" key="2">
    <source>
        <dbReference type="ARBA" id="ARBA00023125"/>
    </source>
</evidence>
<keyword evidence="2 3" id="KW-0238">DNA-binding</keyword>
<dbReference type="STRING" id="880073.Cabys_950"/>
<dbReference type="OrthoDB" id="9801717at2"/>
<dbReference type="InterPro" id="IPR010998">
    <property type="entry name" value="Integrase_recombinase_N"/>
</dbReference>
<dbReference type="InterPro" id="IPR044068">
    <property type="entry name" value="CB"/>
</dbReference>
<gene>
    <name evidence="5" type="ORF">Cabys_950</name>
    <name evidence="6" type="ORF">Calab_2173</name>
</gene>
<dbReference type="InterPro" id="IPR004107">
    <property type="entry name" value="Integrase_SAM-like_N"/>
</dbReference>
<dbReference type="SUPFAM" id="SSF56349">
    <property type="entry name" value="DNA breaking-rejoining enzymes"/>
    <property type="match status" value="1"/>
</dbReference>